<protein>
    <submittedName>
        <fullName evidence="1">Uncharacterized protein</fullName>
    </submittedName>
</protein>
<dbReference type="Proteomes" id="UP001348492">
    <property type="component" value="Chromosome"/>
</dbReference>
<proteinExistence type="predicted"/>
<accession>A0ABZ2EV37</accession>
<gene>
    <name evidence="1" type="ORF">TEGL_20650</name>
</gene>
<name>A0ABZ2EV37_9FIRM</name>
<sequence>MIAKEIGIDLFDDTTYEASRLMYWPSTCIDGEFVFKEIKGDLLNPDDVLNKYKDWTDSRQWPVSSRQKIITKHDVKKQADPLEKGGLVGAFCRAYSIEDIVENFLSNVYEKVKWRADTITSQPLPVQE</sequence>
<keyword evidence="2" id="KW-1185">Reference proteome</keyword>
<evidence type="ECO:0000313" key="1">
    <source>
        <dbReference type="EMBL" id="WWD83652.1"/>
    </source>
</evidence>
<organism evidence="1 2">
    <name type="scientific">Terrisporobacter glycolicus ATCC 14880 = DSM 1288</name>
    <dbReference type="NCBI Taxonomy" id="1121315"/>
    <lineage>
        <taxon>Bacteria</taxon>
        <taxon>Bacillati</taxon>
        <taxon>Bacillota</taxon>
        <taxon>Clostridia</taxon>
        <taxon>Peptostreptococcales</taxon>
        <taxon>Peptostreptococcaceae</taxon>
        <taxon>Terrisporobacter</taxon>
    </lineage>
</organism>
<evidence type="ECO:0000313" key="2">
    <source>
        <dbReference type="Proteomes" id="UP001348492"/>
    </source>
</evidence>
<dbReference type="RefSeq" id="WP_026255104.1">
    <property type="nucleotide sequence ID" value="NZ_CP117523.1"/>
</dbReference>
<dbReference type="EMBL" id="CP117523">
    <property type="protein sequence ID" value="WWD83652.1"/>
    <property type="molecule type" value="Genomic_DNA"/>
</dbReference>
<reference evidence="1 2" key="1">
    <citation type="journal article" date="2023" name="PLoS ONE">
        <title>Genome-based metabolic and phylogenomic analysis of three Terrisporobacter species.</title>
        <authorList>
            <person name="Boer T."/>
            <person name="Bengelsdorf F.R."/>
            <person name="Bomeke M."/>
            <person name="Daniel R."/>
            <person name="Poehlein A."/>
        </authorList>
    </citation>
    <scope>NUCLEOTIDE SEQUENCE [LARGE SCALE GENOMIC DNA]</scope>
    <source>
        <strain evidence="1 2">DSM 1288</strain>
    </source>
</reference>